<protein>
    <submittedName>
        <fullName evidence="1">Uncharacterized protein</fullName>
    </submittedName>
</protein>
<proteinExistence type="predicted"/>
<dbReference type="Proteomes" id="UP000193944">
    <property type="component" value="Unassembled WGS sequence"/>
</dbReference>
<dbReference type="EMBL" id="MCFG01000468">
    <property type="protein sequence ID" value="ORX65325.1"/>
    <property type="molecule type" value="Genomic_DNA"/>
</dbReference>
<accession>A0A1Y1VWD0</accession>
<organism evidence="1 2">
    <name type="scientific">Anaeromyces robustus</name>
    <dbReference type="NCBI Taxonomy" id="1754192"/>
    <lineage>
        <taxon>Eukaryota</taxon>
        <taxon>Fungi</taxon>
        <taxon>Fungi incertae sedis</taxon>
        <taxon>Chytridiomycota</taxon>
        <taxon>Chytridiomycota incertae sedis</taxon>
        <taxon>Neocallimastigomycetes</taxon>
        <taxon>Neocallimastigales</taxon>
        <taxon>Neocallimastigaceae</taxon>
        <taxon>Anaeromyces</taxon>
    </lineage>
</organism>
<gene>
    <name evidence="1" type="ORF">BCR32DRAFT_286579</name>
</gene>
<evidence type="ECO:0000313" key="2">
    <source>
        <dbReference type="Proteomes" id="UP000193944"/>
    </source>
</evidence>
<comment type="caution">
    <text evidence="1">The sequence shown here is derived from an EMBL/GenBank/DDBJ whole genome shotgun (WGS) entry which is preliminary data.</text>
</comment>
<dbReference type="AlphaFoldDB" id="A0A1Y1VWD0"/>
<sequence>MIISASKKSSVSYMKIVNSLTVYFAEKISHPEFIDLSGGLKSKRKNQYITENTNIESIFDLILNYAIENQLPQSELPYNIFNLLNCEYDSITSLRNYRSQDNSLFIDIMNNFFLKKKNNSHLYISNAVQNK</sequence>
<name>A0A1Y1VWD0_9FUNG</name>
<reference evidence="1 2" key="1">
    <citation type="submission" date="2016-08" db="EMBL/GenBank/DDBJ databases">
        <title>A Parts List for Fungal Cellulosomes Revealed by Comparative Genomics.</title>
        <authorList>
            <consortium name="DOE Joint Genome Institute"/>
            <person name="Haitjema C.H."/>
            <person name="Gilmore S.P."/>
            <person name="Henske J.K."/>
            <person name="Solomon K.V."/>
            <person name="De Groot R."/>
            <person name="Kuo A."/>
            <person name="Mondo S.J."/>
            <person name="Salamov A.A."/>
            <person name="Labutti K."/>
            <person name="Zhao Z."/>
            <person name="Chiniquy J."/>
            <person name="Barry K."/>
            <person name="Brewer H.M."/>
            <person name="Purvine S.O."/>
            <person name="Wright A.T."/>
            <person name="Boxma B."/>
            <person name="Van Alen T."/>
            <person name="Hackstein J.H."/>
            <person name="Baker S.E."/>
            <person name="Grigoriev I.V."/>
            <person name="O'Malley M.A."/>
        </authorList>
    </citation>
    <scope>NUCLEOTIDE SEQUENCE [LARGE SCALE GENOMIC DNA]</scope>
    <source>
        <strain evidence="1 2">S4</strain>
    </source>
</reference>
<reference evidence="1 2" key="2">
    <citation type="submission" date="2016-08" db="EMBL/GenBank/DDBJ databases">
        <title>Pervasive Adenine N6-methylation of Active Genes in Fungi.</title>
        <authorList>
            <consortium name="DOE Joint Genome Institute"/>
            <person name="Mondo S.J."/>
            <person name="Dannebaum R.O."/>
            <person name="Kuo R.C."/>
            <person name="Labutti K."/>
            <person name="Haridas S."/>
            <person name="Kuo A."/>
            <person name="Salamov A."/>
            <person name="Ahrendt S.R."/>
            <person name="Lipzen A."/>
            <person name="Sullivan W."/>
            <person name="Andreopoulos W.B."/>
            <person name="Clum A."/>
            <person name="Lindquist E."/>
            <person name="Daum C."/>
            <person name="Ramamoorthy G.K."/>
            <person name="Gryganskyi A."/>
            <person name="Culley D."/>
            <person name="Magnuson J.K."/>
            <person name="James T.Y."/>
            <person name="O'Malley M.A."/>
            <person name="Stajich J.E."/>
            <person name="Spatafora J.W."/>
            <person name="Visel A."/>
            <person name="Grigoriev I.V."/>
        </authorList>
    </citation>
    <scope>NUCLEOTIDE SEQUENCE [LARGE SCALE GENOMIC DNA]</scope>
    <source>
        <strain evidence="1 2">S4</strain>
    </source>
</reference>
<dbReference type="OrthoDB" id="1149618at2759"/>
<keyword evidence="2" id="KW-1185">Reference proteome</keyword>
<evidence type="ECO:0000313" key="1">
    <source>
        <dbReference type="EMBL" id="ORX65325.1"/>
    </source>
</evidence>